<feature type="transmembrane region" description="Helical" evidence="6">
    <location>
        <begin position="12"/>
        <end position="31"/>
    </location>
</feature>
<proteinExistence type="inferred from homology"/>
<evidence type="ECO:0000256" key="2">
    <source>
        <dbReference type="ARBA" id="ARBA00022692"/>
    </source>
</evidence>
<feature type="transmembrane region" description="Helical" evidence="6">
    <location>
        <begin position="88"/>
        <end position="107"/>
    </location>
</feature>
<sequence>MRSSDNLQAQAIGLIFAFPAVATAAVALRIYSRTLTRTFAADDWVIFAAIIWRINRSAGPILGGDFHVIQRYDQHSEDIFISPDQYQLMTLTVLPVIKYMYIGYNVWDIPDDYPIVLGDKYAYATELIYNPILALVKTSILLFLLRLTGQKKAVRRAIWALIIINGVAAVITFLITVFHCVPIAANWDPANHPNAKCLNFANFVTGTASVSIFTDALVLMMPTWIVYNLQMQRNQKLMLIGILSFGLLTVAAGIIRVILLDNYDRNIPTNYTHSVLFCMSTIEVGFSFVAACAPSFKPLIARVIPKLFGDSSRRYRNGSASARGRLGYNLEDMSNFTRRGRDQNVTLVEAGDGELGFGPAKKEPKNLITMTTQMEVTWDQANREEQHTSSTESLVHAK</sequence>
<feature type="domain" description="Rhodopsin" evidence="7">
    <location>
        <begin position="28"/>
        <end position="302"/>
    </location>
</feature>
<accession>A0A1L9S8R8</accession>
<dbReference type="EMBL" id="KV878351">
    <property type="protein sequence ID" value="OJJ43547.1"/>
    <property type="molecule type" value="Genomic_DNA"/>
</dbReference>
<dbReference type="GO" id="GO:0016020">
    <property type="term" value="C:membrane"/>
    <property type="evidence" value="ECO:0007669"/>
    <property type="project" value="UniProtKB-SubCell"/>
</dbReference>
<feature type="transmembrane region" description="Helical" evidence="6">
    <location>
        <begin position="127"/>
        <end position="145"/>
    </location>
</feature>
<keyword evidence="2 6" id="KW-0812">Transmembrane</keyword>
<keyword evidence="4 6" id="KW-0472">Membrane</keyword>
<dbReference type="Pfam" id="PF20684">
    <property type="entry name" value="Fung_rhodopsin"/>
    <property type="match status" value="1"/>
</dbReference>
<evidence type="ECO:0000259" key="7">
    <source>
        <dbReference type="Pfam" id="PF20684"/>
    </source>
</evidence>
<dbReference type="RefSeq" id="XP_022578057.1">
    <property type="nucleotide sequence ID" value="XM_022725124.1"/>
</dbReference>
<dbReference type="PANTHER" id="PTHR33048">
    <property type="entry name" value="PTH11-LIKE INTEGRAL MEMBRANE PROTEIN (AFU_ORTHOLOGUE AFUA_5G11245)"/>
    <property type="match status" value="1"/>
</dbReference>
<evidence type="ECO:0000313" key="9">
    <source>
        <dbReference type="Proteomes" id="UP000184188"/>
    </source>
</evidence>
<evidence type="ECO:0000313" key="8">
    <source>
        <dbReference type="EMBL" id="OJJ43547.1"/>
    </source>
</evidence>
<dbReference type="STRING" id="1073090.A0A1L9S8R8"/>
<dbReference type="Proteomes" id="UP000184188">
    <property type="component" value="Unassembled WGS sequence"/>
</dbReference>
<feature type="transmembrane region" description="Helical" evidence="6">
    <location>
        <begin position="204"/>
        <end position="227"/>
    </location>
</feature>
<evidence type="ECO:0000256" key="3">
    <source>
        <dbReference type="ARBA" id="ARBA00022989"/>
    </source>
</evidence>
<comment type="subcellular location">
    <subcellularLocation>
        <location evidence="1">Membrane</location>
        <topology evidence="1">Multi-pass membrane protein</topology>
    </subcellularLocation>
</comment>
<keyword evidence="9" id="KW-1185">Reference proteome</keyword>
<comment type="similarity">
    <text evidence="5">Belongs to the SAT4 family.</text>
</comment>
<feature type="transmembrane region" description="Helical" evidence="6">
    <location>
        <begin position="157"/>
        <end position="184"/>
    </location>
</feature>
<organism evidence="8 9">
    <name type="scientific">Penicilliopsis zonata CBS 506.65</name>
    <dbReference type="NCBI Taxonomy" id="1073090"/>
    <lineage>
        <taxon>Eukaryota</taxon>
        <taxon>Fungi</taxon>
        <taxon>Dikarya</taxon>
        <taxon>Ascomycota</taxon>
        <taxon>Pezizomycotina</taxon>
        <taxon>Eurotiomycetes</taxon>
        <taxon>Eurotiomycetidae</taxon>
        <taxon>Eurotiales</taxon>
        <taxon>Aspergillaceae</taxon>
        <taxon>Penicilliopsis</taxon>
    </lineage>
</organism>
<dbReference type="InterPro" id="IPR052337">
    <property type="entry name" value="SAT4-like"/>
</dbReference>
<evidence type="ECO:0000256" key="4">
    <source>
        <dbReference type="ARBA" id="ARBA00023136"/>
    </source>
</evidence>
<evidence type="ECO:0000256" key="1">
    <source>
        <dbReference type="ARBA" id="ARBA00004141"/>
    </source>
</evidence>
<dbReference type="PANTHER" id="PTHR33048:SF108">
    <property type="entry name" value="INTEGRAL MEMBRANE PROTEIN"/>
    <property type="match status" value="1"/>
</dbReference>
<dbReference type="GeneID" id="34611589"/>
<dbReference type="VEuPathDB" id="FungiDB:ASPZODRAFT_145902"/>
<dbReference type="OrthoDB" id="5329176at2759"/>
<feature type="transmembrane region" description="Helical" evidence="6">
    <location>
        <begin position="271"/>
        <end position="296"/>
    </location>
</feature>
<name>A0A1L9S8R8_9EURO</name>
<dbReference type="AlphaFoldDB" id="A0A1L9S8R8"/>
<dbReference type="InterPro" id="IPR049326">
    <property type="entry name" value="Rhodopsin_dom_fungi"/>
</dbReference>
<evidence type="ECO:0000256" key="5">
    <source>
        <dbReference type="ARBA" id="ARBA00038359"/>
    </source>
</evidence>
<protein>
    <recommendedName>
        <fullName evidence="7">Rhodopsin domain-containing protein</fullName>
    </recommendedName>
</protein>
<feature type="transmembrane region" description="Helical" evidence="6">
    <location>
        <begin position="239"/>
        <end position="259"/>
    </location>
</feature>
<evidence type="ECO:0000256" key="6">
    <source>
        <dbReference type="SAM" id="Phobius"/>
    </source>
</evidence>
<gene>
    <name evidence="8" type="ORF">ASPZODRAFT_145902</name>
</gene>
<reference evidence="9" key="1">
    <citation type="journal article" date="2017" name="Genome Biol.">
        <title>Comparative genomics reveals high biological diversity and specific adaptations in the industrially and medically important fungal genus Aspergillus.</title>
        <authorList>
            <person name="de Vries R.P."/>
            <person name="Riley R."/>
            <person name="Wiebenga A."/>
            <person name="Aguilar-Osorio G."/>
            <person name="Amillis S."/>
            <person name="Uchima C.A."/>
            <person name="Anderluh G."/>
            <person name="Asadollahi M."/>
            <person name="Askin M."/>
            <person name="Barry K."/>
            <person name="Battaglia E."/>
            <person name="Bayram O."/>
            <person name="Benocci T."/>
            <person name="Braus-Stromeyer S.A."/>
            <person name="Caldana C."/>
            <person name="Canovas D."/>
            <person name="Cerqueira G.C."/>
            <person name="Chen F."/>
            <person name="Chen W."/>
            <person name="Choi C."/>
            <person name="Clum A."/>
            <person name="Dos Santos R.A."/>
            <person name="Damasio A.R."/>
            <person name="Diallinas G."/>
            <person name="Emri T."/>
            <person name="Fekete E."/>
            <person name="Flipphi M."/>
            <person name="Freyberg S."/>
            <person name="Gallo A."/>
            <person name="Gournas C."/>
            <person name="Habgood R."/>
            <person name="Hainaut M."/>
            <person name="Harispe M.L."/>
            <person name="Henrissat B."/>
            <person name="Hilden K.S."/>
            <person name="Hope R."/>
            <person name="Hossain A."/>
            <person name="Karabika E."/>
            <person name="Karaffa L."/>
            <person name="Karanyi Z."/>
            <person name="Krasevec N."/>
            <person name="Kuo A."/>
            <person name="Kusch H."/>
            <person name="LaButti K."/>
            <person name="Lagendijk E.L."/>
            <person name="Lapidus A."/>
            <person name="Levasseur A."/>
            <person name="Lindquist E."/>
            <person name="Lipzen A."/>
            <person name="Logrieco A.F."/>
            <person name="MacCabe A."/>
            <person name="Maekelae M.R."/>
            <person name="Malavazi I."/>
            <person name="Melin P."/>
            <person name="Meyer V."/>
            <person name="Mielnichuk N."/>
            <person name="Miskei M."/>
            <person name="Molnar A.P."/>
            <person name="Mule G."/>
            <person name="Ngan C.Y."/>
            <person name="Orejas M."/>
            <person name="Orosz E."/>
            <person name="Ouedraogo J.P."/>
            <person name="Overkamp K.M."/>
            <person name="Park H.-S."/>
            <person name="Perrone G."/>
            <person name="Piumi F."/>
            <person name="Punt P.J."/>
            <person name="Ram A.F."/>
            <person name="Ramon A."/>
            <person name="Rauscher S."/>
            <person name="Record E."/>
            <person name="Riano-Pachon D.M."/>
            <person name="Robert V."/>
            <person name="Roehrig J."/>
            <person name="Ruller R."/>
            <person name="Salamov A."/>
            <person name="Salih N.S."/>
            <person name="Samson R.A."/>
            <person name="Sandor E."/>
            <person name="Sanguinetti M."/>
            <person name="Schuetze T."/>
            <person name="Sepcic K."/>
            <person name="Shelest E."/>
            <person name="Sherlock G."/>
            <person name="Sophianopoulou V."/>
            <person name="Squina F.M."/>
            <person name="Sun H."/>
            <person name="Susca A."/>
            <person name="Todd R.B."/>
            <person name="Tsang A."/>
            <person name="Unkles S.E."/>
            <person name="van de Wiele N."/>
            <person name="van Rossen-Uffink D."/>
            <person name="Oliveira J.V."/>
            <person name="Vesth T.C."/>
            <person name="Visser J."/>
            <person name="Yu J.-H."/>
            <person name="Zhou M."/>
            <person name="Andersen M.R."/>
            <person name="Archer D.B."/>
            <person name="Baker S.E."/>
            <person name="Benoit I."/>
            <person name="Brakhage A.A."/>
            <person name="Braus G.H."/>
            <person name="Fischer R."/>
            <person name="Frisvad J.C."/>
            <person name="Goldman G.H."/>
            <person name="Houbraken J."/>
            <person name="Oakley B."/>
            <person name="Pocsi I."/>
            <person name="Scazzocchio C."/>
            <person name="Seiboth B."/>
            <person name="vanKuyk P.A."/>
            <person name="Wortman J."/>
            <person name="Dyer P.S."/>
            <person name="Grigoriev I.V."/>
        </authorList>
    </citation>
    <scope>NUCLEOTIDE SEQUENCE [LARGE SCALE GENOMIC DNA]</scope>
    <source>
        <strain evidence="9">CBS 506.65</strain>
    </source>
</reference>
<keyword evidence="3 6" id="KW-1133">Transmembrane helix</keyword>